<dbReference type="InterPro" id="IPR009014">
    <property type="entry name" value="Transketo_C/PFOR_II"/>
</dbReference>
<dbReference type="Gene3D" id="3.40.920.10">
    <property type="entry name" value="Pyruvate-ferredoxin oxidoreductase, PFOR, domain III"/>
    <property type="match status" value="1"/>
</dbReference>
<dbReference type="PANTHER" id="PTHR32154:SF20">
    <property type="entry name" value="2-OXOGLUTARATE OXIDOREDUCTASE SUBUNIT KORA"/>
    <property type="match status" value="1"/>
</dbReference>
<evidence type="ECO:0000259" key="4">
    <source>
        <dbReference type="Pfam" id="PF17147"/>
    </source>
</evidence>
<dbReference type="Pfam" id="PF01855">
    <property type="entry name" value="POR_N"/>
    <property type="match status" value="1"/>
</dbReference>
<name>W4RIM3_9BACI</name>
<dbReference type="Gene3D" id="3.40.50.920">
    <property type="match status" value="1"/>
</dbReference>
<feature type="domain" description="Pyruvate:ferredoxin oxidoreductase core" evidence="4">
    <location>
        <begin position="474"/>
        <end position="569"/>
    </location>
</feature>
<dbReference type="SUPFAM" id="SSF53323">
    <property type="entry name" value="Pyruvate-ferredoxin oxidoreductase, PFOR, domain III"/>
    <property type="match status" value="1"/>
</dbReference>
<dbReference type="SUPFAM" id="SSF52922">
    <property type="entry name" value="TK C-terminal domain-like"/>
    <property type="match status" value="1"/>
</dbReference>
<dbReference type="eggNOG" id="COG1014">
    <property type="taxonomic scope" value="Bacteria"/>
</dbReference>
<dbReference type="InterPro" id="IPR002880">
    <property type="entry name" value="Pyrv_Fd/Flavodoxin_OxRdtase_N"/>
</dbReference>
<dbReference type="InterPro" id="IPR029061">
    <property type="entry name" value="THDP-binding"/>
</dbReference>
<accession>W4RIM3</accession>
<gene>
    <name evidence="5" type="ORF">JCM21738_405</name>
</gene>
<dbReference type="EMBL" id="BAUW01000002">
    <property type="protein sequence ID" value="GAE43753.1"/>
    <property type="molecule type" value="Genomic_DNA"/>
</dbReference>
<proteinExistence type="predicted"/>
<dbReference type="InterPro" id="IPR033412">
    <property type="entry name" value="PFOR_II"/>
</dbReference>
<dbReference type="FunFam" id="3.40.920.10:FF:000003">
    <property type="entry name" value="Pyruvate ferredoxin oxidoreductase, alpha subunit"/>
    <property type="match status" value="1"/>
</dbReference>
<dbReference type="FunFam" id="3.40.50.920:FF:000009">
    <property type="entry name" value="2-oxoglutarate ferredoxin oxidoreductase subunit alpha"/>
    <property type="match status" value="1"/>
</dbReference>
<dbReference type="Proteomes" id="UP000018949">
    <property type="component" value="Unassembled WGS sequence"/>
</dbReference>
<dbReference type="SUPFAM" id="SSF52518">
    <property type="entry name" value="Thiamin diphosphate-binding fold (THDP-binding)"/>
    <property type="match status" value="1"/>
</dbReference>
<dbReference type="GO" id="GO:0006979">
    <property type="term" value="P:response to oxidative stress"/>
    <property type="evidence" value="ECO:0007669"/>
    <property type="project" value="TreeGrafter"/>
</dbReference>
<evidence type="ECO:0000313" key="5">
    <source>
        <dbReference type="EMBL" id="GAE43753.1"/>
    </source>
</evidence>
<dbReference type="CDD" id="cd07034">
    <property type="entry name" value="TPP_PYR_PFOR_IOR-alpha_like"/>
    <property type="match status" value="1"/>
</dbReference>
<dbReference type="Pfam" id="PF01558">
    <property type="entry name" value="POR"/>
    <property type="match status" value="1"/>
</dbReference>
<evidence type="ECO:0000259" key="3">
    <source>
        <dbReference type="Pfam" id="PF01855"/>
    </source>
</evidence>
<dbReference type="AlphaFoldDB" id="W4RIM3"/>
<dbReference type="eggNOG" id="COG0674">
    <property type="taxonomic scope" value="Bacteria"/>
</dbReference>
<dbReference type="Pfam" id="PF17147">
    <property type="entry name" value="PFOR_II"/>
    <property type="match status" value="1"/>
</dbReference>
<dbReference type="InterPro" id="IPR050722">
    <property type="entry name" value="Pyruvate:ferred/Flavod_OxRd"/>
</dbReference>
<reference evidence="5 6" key="1">
    <citation type="submission" date="2013-12" db="EMBL/GenBank/DDBJ databases">
        <title>NBRP : Genome information of microbial organism related human and environment.</title>
        <authorList>
            <person name="Hattori M."/>
            <person name="Oshima K."/>
            <person name="Inaba H."/>
            <person name="Suda W."/>
            <person name="Sakamoto M."/>
            <person name="Iino T."/>
            <person name="Kitahara M."/>
            <person name="Oshida Y."/>
            <person name="Iida T."/>
            <person name="Kudo T."/>
            <person name="Itoh T."/>
            <person name="Ahmed I."/>
            <person name="Ohkuma M."/>
        </authorList>
    </citation>
    <scope>NUCLEOTIDE SEQUENCE [LARGE SCALE GENOMIC DNA]</scope>
    <source>
        <strain evidence="5 6">JCM 21738</strain>
    </source>
</reference>
<dbReference type="FunFam" id="3.40.50.970:FF:000022">
    <property type="entry name" value="2-oxoglutarate ferredoxin oxidoreductase alpha subunit"/>
    <property type="match status" value="1"/>
</dbReference>
<dbReference type="NCBIfam" id="TIGR03710">
    <property type="entry name" value="OAFO_sf"/>
    <property type="match status" value="1"/>
</dbReference>
<evidence type="ECO:0000256" key="1">
    <source>
        <dbReference type="ARBA" id="ARBA00023002"/>
    </source>
</evidence>
<dbReference type="InterPro" id="IPR019752">
    <property type="entry name" value="Pyrv/ketoisovalerate_OxRed_cat"/>
</dbReference>
<keyword evidence="6" id="KW-1185">Reference proteome</keyword>
<feature type="domain" description="Pyruvate/ketoisovalerate oxidoreductase catalytic" evidence="2">
    <location>
        <begin position="14"/>
        <end position="175"/>
    </location>
</feature>
<dbReference type="Gene3D" id="3.40.50.970">
    <property type="match status" value="1"/>
</dbReference>
<dbReference type="InterPro" id="IPR002869">
    <property type="entry name" value="Pyrv_flavodox_OxRed_cen"/>
</dbReference>
<evidence type="ECO:0000259" key="2">
    <source>
        <dbReference type="Pfam" id="PF01558"/>
    </source>
</evidence>
<organism evidence="5 6">
    <name type="scientific">Mesobacillus boroniphilus JCM 21738</name>
    <dbReference type="NCBI Taxonomy" id="1294265"/>
    <lineage>
        <taxon>Bacteria</taxon>
        <taxon>Bacillati</taxon>
        <taxon>Bacillota</taxon>
        <taxon>Bacilli</taxon>
        <taxon>Bacillales</taxon>
        <taxon>Bacillaceae</taxon>
        <taxon>Mesobacillus</taxon>
    </lineage>
</organism>
<protein>
    <submittedName>
        <fullName evidence="5">2-oxoglutarate oxidoreductase</fullName>
    </submittedName>
</protein>
<feature type="domain" description="Pyruvate flavodoxin/ferredoxin oxidoreductase pyrimidine binding" evidence="3">
    <location>
        <begin position="209"/>
        <end position="449"/>
    </location>
</feature>
<dbReference type="PANTHER" id="PTHR32154">
    <property type="entry name" value="PYRUVATE-FLAVODOXIN OXIDOREDUCTASE-RELATED"/>
    <property type="match status" value="1"/>
</dbReference>
<sequence>MINQLSWKVGGQQGEGIESTGEIFSIALNRLGYYLYGYRHFSSRIKGGHTNNKIRVSTSEVRSISDDLDILVAFDQETIDVNYKELHENGVIIADAKFDPKKPEDTQAAMYAVPFTEMATELGTSLMKNMVAIGATSAILDLDIQVFEEVVQEIFGRKGQQVVDKNMEAIKAGYEYTKEQLGGAETMQLEKADGQKRMFMIGNDAIALGAVAAGCRFMAAYPITPASEIMEYLIKKLPALGGTVIQTEDEIAAVTMTIGANYGGVRAITASAGPGLSLKMEAIGLSGITETPLVIVDTQRGGPSTGLPTKQEQSDLMAMIYGTHGEIPKIVFAPSTVQEAFYDAAEAFNLAEEYQCPVIMLTDLQLSLGKQTVEPLEFDKVEIRRGKLATEALPGIDNKGYFKRYEVTEDGVSPRVIPGMKNGIHHVTGVEHDETGKPSESAANRIAQMDKRMRKISNLKFNTPIHKNAPHKEADLLIVGFNSTRGAIEEAMGRLEKDGLKVNHAHVRLVHPFPADEMMQLVQSAKKVAVIENNATGQLANIMKMNVGGHEKIHKILKYDGNPFLPQEVHTKCKELF</sequence>
<keyword evidence="1" id="KW-0560">Oxidoreductase</keyword>
<evidence type="ECO:0000313" key="6">
    <source>
        <dbReference type="Proteomes" id="UP000018949"/>
    </source>
</evidence>
<dbReference type="InterPro" id="IPR022367">
    <property type="entry name" value="2-oxoacid/accept_OxRdtase_asu"/>
</dbReference>
<dbReference type="RefSeq" id="WP_023614811.1">
    <property type="nucleotide sequence ID" value="NZ_BAUW01000002.1"/>
</dbReference>
<comment type="caution">
    <text evidence="5">The sequence shown here is derived from an EMBL/GenBank/DDBJ whole genome shotgun (WGS) entry which is preliminary data.</text>
</comment>
<dbReference type="GO" id="GO:0016903">
    <property type="term" value="F:oxidoreductase activity, acting on the aldehyde or oxo group of donors"/>
    <property type="evidence" value="ECO:0007669"/>
    <property type="project" value="InterPro"/>
</dbReference>